<feature type="region of interest" description="Disordered" evidence="13">
    <location>
        <begin position="783"/>
        <end position="908"/>
    </location>
</feature>
<dbReference type="FunFam" id="3.30.160.60:FF:000031">
    <property type="entry name" value="GLI family zinc finger 3"/>
    <property type="match status" value="1"/>
</dbReference>
<feature type="domain" description="C2H2-type" evidence="14">
    <location>
        <begin position="344"/>
        <end position="371"/>
    </location>
</feature>
<evidence type="ECO:0000256" key="2">
    <source>
        <dbReference type="ARBA" id="ARBA00010831"/>
    </source>
</evidence>
<dbReference type="GO" id="GO:0000978">
    <property type="term" value="F:RNA polymerase II cis-regulatory region sequence-specific DNA binding"/>
    <property type="evidence" value="ECO:0007669"/>
    <property type="project" value="TreeGrafter"/>
</dbReference>
<evidence type="ECO:0000256" key="6">
    <source>
        <dbReference type="ARBA" id="ARBA00022771"/>
    </source>
</evidence>
<dbReference type="PROSITE" id="PS00028">
    <property type="entry name" value="ZINC_FINGER_C2H2_1"/>
    <property type="match status" value="4"/>
</dbReference>
<feature type="compositionally biased region" description="Polar residues" evidence="13">
    <location>
        <begin position="686"/>
        <end position="705"/>
    </location>
</feature>
<feature type="region of interest" description="Disordered" evidence="13">
    <location>
        <begin position="1006"/>
        <end position="1030"/>
    </location>
</feature>
<comment type="subcellular location">
    <subcellularLocation>
        <location evidence="1">Nucleus</location>
    </subcellularLocation>
</comment>
<feature type="compositionally biased region" description="Polar residues" evidence="13">
    <location>
        <begin position="128"/>
        <end position="139"/>
    </location>
</feature>
<feature type="domain" description="C2H2-type" evidence="14">
    <location>
        <begin position="402"/>
        <end position="432"/>
    </location>
</feature>
<comment type="similarity">
    <text evidence="2">Belongs to the GLI C2H2-type zinc-finger protein family.</text>
</comment>
<keyword evidence="9" id="KW-0238">DNA-binding</keyword>
<dbReference type="GO" id="GO:0007367">
    <property type="term" value="P:segment polarity determination"/>
    <property type="evidence" value="ECO:0007669"/>
    <property type="project" value="UniProtKB-KW"/>
</dbReference>
<dbReference type="InterPro" id="IPR056436">
    <property type="entry name" value="Znf-C2H2_ZIC1-5/GLI1-3-like"/>
</dbReference>
<keyword evidence="16" id="KW-1185">Reference proteome</keyword>
<dbReference type="Pfam" id="PF23561">
    <property type="entry name" value="zf-C2H2_15"/>
    <property type="match status" value="1"/>
</dbReference>
<dbReference type="InterPro" id="IPR036236">
    <property type="entry name" value="Znf_C2H2_sf"/>
</dbReference>
<keyword evidence="5" id="KW-0677">Repeat</keyword>
<dbReference type="GO" id="GO:0000122">
    <property type="term" value="P:negative regulation of transcription by RNA polymerase II"/>
    <property type="evidence" value="ECO:0007669"/>
    <property type="project" value="UniProtKB-ARBA"/>
</dbReference>
<keyword evidence="3" id="KW-0709">Segmentation polarity protein</keyword>
<evidence type="ECO:0000256" key="4">
    <source>
        <dbReference type="ARBA" id="ARBA00022723"/>
    </source>
</evidence>
<evidence type="ECO:0000256" key="1">
    <source>
        <dbReference type="ARBA" id="ARBA00004123"/>
    </source>
</evidence>
<accession>A0A8S9XDM4</accession>
<dbReference type="SUPFAM" id="SSF57667">
    <property type="entry name" value="beta-beta-alpha zinc fingers"/>
    <property type="match status" value="3"/>
</dbReference>
<keyword evidence="4" id="KW-0479">Metal-binding</keyword>
<feature type="region of interest" description="Disordered" evidence="13">
    <location>
        <begin position="461"/>
        <end position="524"/>
    </location>
</feature>
<name>A0A8S9XDM4_APOLU</name>
<keyword evidence="3" id="KW-0217">Developmental protein</keyword>
<dbReference type="GO" id="GO:0000981">
    <property type="term" value="F:DNA-binding transcription factor activity, RNA polymerase II-specific"/>
    <property type="evidence" value="ECO:0007669"/>
    <property type="project" value="TreeGrafter"/>
</dbReference>
<keyword evidence="10" id="KW-0804">Transcription</keyword>
<evidence type="ECO:0000256" key="11">
    <source>
        <dbReference type="ARBA" id="ARBA00023242"/>
    </source>
</evidence>
<dbReference type="AlphaFoldDB" id="A0A8S9XDM4"/>
<dbReference type="FunFam" id="3.30.160.60:FF:000036">
    <property type="entry name" value="GLI family zinc finger 3"/>
    <property type="match status" value="1"/>
</dbReference>
<comment type="caution">
    <text evidence="15">The sequence shown here is derived from an EMBL/GenBank/DDBJ whole genome shotgun (WGS) entry which is preliminary data.</text>
</comment>
<evidence type="ECO:0000313" key="16">
    <source>
        <dbReference type="Proteomes" id="UP000466442"/>
    </source>
</evidence>
<evidence type="ECO:0000256" key="7">
    <source>
        <dbReference type="ARBA" id="ARBA00022833"/>
    </source>
</evidence>
<feature type="domain" description="C2H2-type" evidence="14">
    <location>
        <begin position="372"/>
        <end position="401"/>
    </location>
</feature>
<evidence type="ECO:0000313" key="15">
    <source>
        <dbReference type="EMBL" id="KAF6207053.1"/>
    </source>
</evidence>
<sequence length="1086" mass="118463">MPEKESFPLGLPLQFPAPPAFFHSPLPVDQRTHDGRYIWDPPRIMHPSTPTAFHHPHPLGGGGGDLNLLLSRGRLPPPPDYPAPPYRLNPYMELYSSLQHASPTPPIHGLGLPGDFLASRGCSITDLQQPSSTLTSSELPFSLDGSRLTSPRPSRQSRKRALSASPYSDLDLNSMIRFSPNSLVSIVNASRSSSASGSYGHLSAGPLSFSGTLSPALSMHPGMGPHLQQLQAHLLRSGGILPPLTPHPPGVFPPHPQESKIEEKSEAKVVSGETEITNKKSIKAEKTMSQEEERLMKSEPGDFVATDCHWKHCGLQFQTQRNLVNHINNDHINANKKSFVCQWEDCSRDEKPFKAQYMLVVHMRRHTGEKPHKCTFEGCRKAYSRLENLKTHLRSHTGEKPYTCEYPGCSKAFSNASDRAKHQNRTHSNEKPYVCKAPGCTKRYTDPSSLRKHVKTVHGAEFYANKKHKGNGSGGDGGSEDGNGGVSPTRSDEPLSTKTASVSSPSIKSEETNSPGHQGSPLSVIPSSYAYCDEPISDNMSTSGTNHALDENWAEDAQDLDLYDLPVELQAAAVGLAPPAARHPARVKLNHKPSITLPPLPNLHNQRRGPTSGLTDLNRRITDLKMTGNTTAEIRRDSGNSTASTYYCSMKSGEESRRSSQMSHHRPSNGSLYDPISIGSSRRSSQLSANLVIQPQNCGWESSDNNEGRRMSEPIHSSNLTSPPPRPRSTLPGLHPVNPELVHHPNQEVVLDEVGEGEMLESKLVLPDDMVMYLSQVAETVNHGSPSTGPFDNLPGSPQNAGNMGTVNTVPPRPPTSGRITPSRQCQQTSANQSPARPNAASGLQHNCIPFQSSSVPQHHPGSPQCHPPVQGPPPPPIPGTGMPLQPPPSGLPSPQPPAIPQQQQQRLCTPMQTQVMPDASQSNYLSVQPTSPSVGHPVSNPISPCCYQQQASMSSPAAATTAPPQLHNPHQAARHCNCSNPQCTANNQCNPACNQQQYYNQKYSPQYSSYQDPPKEESSGCPPMSQTSANQMRQTAYERTLEYVEQCQTWATTTQQPPSCNMVINDMTSSLNSLMEENRYFQMIQ</sequence>
<keyword evidence="6 12" id="KW-0863">Zinc-finger</keyword>
<evidence type="ECO:0000256" key="13">
    <source>
        <dbReference type="SAM" id="MobiDB-lite"/>
    </source>
</evidence>
<reference evidence="15" key="1">
    <citation type="journal article" date="2021" name="Mol. Ecol. Resour.">
        <title>Apolygus lucorum genome provides insights into omnivorousness and mesophyll feeding.</title>
        <authorList>
            <person name="Liu Y."/>
            <person name="Liu H."/>
            <person name="Wang H."/>
            <person name="Huang T."/>
            <person name="Liu B."/>
            <person name="Yang B."/>
            <person name="Yin L."/>
            <person name="Li B."/>
            <person name="Zhang Y."/>
            <person name="Zhang S."/>
            <person name="Jiang F."/>
            <person name="Zhang X."/>
            <person name="Ren Y."/>
            <person name="Wang B."/>
            <person name="Wang S."/>
            <person name="Lu Y."/>
            <person name="Wu K."/>
            <person name="Fan W."/>
            <person name="Wang G."/>
        </authorList>
    </citation>
    <scope>NUCLEOTIDE SEQUENCE</scope>
    <source>
        <strain evidence="15">12Hb</strain>
    </source>
</reference>
<evidence type="ECO:0000256" key="3">
    <source>
        <dbReference type="ARBA" id="ARBA00022716"/>
    </source>
</evidence>
<dbReference type="InterPro" id="IPR013087">
    <property type="entry name" value="Znf_C2H2_type"/>
</dbReference>
<feature type="compositionally biased region" description="Low complexity" evidence="13">
    <location>
        <begin position="676"/>
        <end position="685"/>
    </location>
</feature>
<protein>
    <recommendedName>
        <fullName evidence="14">C2H2-type domain-containing protein</fullName>
    </recommendedName>
</protein>
<feature type="compositionally biased region" description="Gly residues" evidence="13">
    <location>
        <begin position="471"/>
        <end position="485"/>
    </location>
</feature>
<dbReference type="Pfam" id="PF00096">
    <property type="entry name" value="zf-C2H2"/>
    <property type="match status" value="3"/>
</dbReference>
<evidence type="ECO:0000259" key="14">
    <source>
        <dbReference type="PROSITE" id="PS50157"/>
    </source>
</evidence>
<evidence type="ECO:0000256" key="10">
    <source>
        <dbReference type="ARBA" id="ARBA00023163"/>
    </source>
</evidence>
<keyword evidence="7" id="KW-0862">Zinc</keyword>
<dbReference type="FunFam" id="3.30.160.60:FF:000019">
    <property type="entry name" value="GLI family zinc finger 3"/>
    <property type="match status" value="1"/>
</dbReference>
<dbReference type="FunFam" id="3.30.160.60:FF:000048">
    <property type="entry name" value="GLI family zinc finger 3"/>
    <property type="match status" value="1"/>
</dbReference>
<dbReference type="PROSITE" id="PS50157">
    <property type="entry name" value="ZINC_FINGER_C2H2_2"/>
    <property type="match status" value="4"/>
</dbReference>
<dbReference type="SMART" id="SM00355">
    <property type="entry name" value="ZnF_C2H2"/>
    <property type="match status" value="5"/>
</dbReference>
<dbReference type="GO" id="GO:0008270">
    <property type="term" value="F:zinc ion binding"/>
    <property type="evidence" value="ECO:0007669"/>
    <property type="project" value="UniProtKB-KW"/>
</dbReference>
<keyword evidence="11" id="KW-0539">Nucleus</keyword>
<dbReference type="PANTHER" id="PTHR45718">
    <property type="entry name" value="TRANSCRIPTIONAL ACTIVATOR CUBITUS INTERRUPTUS"/>
    <property type="match status" value="1"/>
</dbReference>
<dbReference type="Gene3D" id="3.30.160.60">
    <property type="entry name" value="Classic Zinc Finger"/>
    <property type="match status" value="5"/>
</dbReference>
<feature type="domain" description="C2H2-type" evidence="14">
    <location>
        <begin position="433"/>
        <end position="463"/>
    </location>
</feature>
<feature type="compositionally biased region" description="Polar residues" evidence="13">
    <location>
        <begin position="818"/>
        <end position="857"/>
    </location>
</feature>
<dbReference type="GO" id="GO:0005634">
    <property type="term" value="C:nucleus"/>
    <property type="evidence" value="ECO:0007669"/>
    <property type="project" value="UniProtKB-SubCell"/>
</dbReference>
<dbReference type="InterPro" id="IPR043359">
    <property type="entry name" value="GLI-like"/>
</dbReference>
<evidence type="ECO:0000256" key="5">
    <source>
        <dbReference type="ARBA" id="ARBA00022737"/>
    </source>
</evidence>
<feature type="compositionally biased region" description="Polar residues" evidence="13">
    <location>
        <begin position="783"/>
        <end position="809"/>
    </location>
</feature>
<gene>
    <name evidence="15" type="ORF">GE061_018291</name>
</gene>
<feature type="compositionally biased region" description="Pro residues" evidence="13">
    <location>
        <begin position="866"/>
        <end position="900"/>
    </location>
</feature>
<dbReference type="EMBL" id="WIXP02000008">
    <property type="protein sequence ID" value="KAF6207053.1"/>
    <property type="molecule type" value="Genomic_DNA"/>
</dbReference>
<dbReference type="PANTHER" id="PTHR45718:SF4">
    <property type="entry name" value="TRANSCRIPTIONAL ACTIVATOR CUBITUS INTERRUPTUS"/>
    <property type="match status" value="1"/>
</dbReference>
<organism evidence="15 16">
    <name type="scientific">Apolygus lucorum</name>
    <name type="common">Small green plant bug</name>
    <name type="synonym">Lygocoris lucorum</name>
    <dbReference type="NCBI Taxonomy" id="248454"/>
    <lineage>
        <taxon>Eukaryota</taxon>
        <taxon>Metazoa</taxon>
        <taxon>Ecdysozoa</taxon>
        <taxon>Arthropoda</taxon>
        <taxon>Hexapoda</taxon>
        <taxon>Insecta</taxon>
        <taxon>Pterygota</taxon>
        <taxon>Neoptera</taxon>
        <taxon>Paraneoptera</taxon>
        <taxon>Hemiptera</taxon>
        <taxon>Heteroptera</taxon>
        <taxon>Panheteroptera</taxon>
        <taxon>Cimicomorpha</taxon>
        <taxon>Miridae</taxon>
        <taxon>Mirini</taxon>
        <taxon>Apolygus</taxon>
    </lineage>
</organism>
<dbReference type="Proteomes" id="UP000466442">
    <property type="component" value="Unassembled WGS sequence"/>
</dbReference>
<feature type="region of interest" description="Disordered" evidence="13">
    <location>
        <begin position="593"/>
        <end position="741"/>
    </location>
</feature>
<keyword evidence="8" id="KW-0805">Transcription regulation</keyword>
<feature type="compositionally biased region" description="Polar residues" evidence="13">
    <location>
        <begin position="496"/>
        <end position="521"/>
    </location>
</feature>
<dbReference type="GO" id="GO:0140297">
    <property type="term" value="F:DNA-binding transcription factor binding"/>
    <property type="evidence" value="ECO:0007669"/>
    <property type="project" value="UniProtKB-ARBA"/>
</dbReference>
<evidence type="ECO:0000256" key="8">
    <source>
        <dbReference type="ARBA" id="ARBA00023015"/>
    </source>
</evidence>
<evidence type="ECO:0000256" key="9">
    <source>
        <dbReference type="ARBA" id="ARBA00023125"/>
    </source>
</evidence>
<evidence type="ECO:0000256" key="12">
    <source>
        <dbReference type="PROSITE-ProRule" id="PRU00042"/>
    </source>
</evidence>
<feature type="region of interest" description="Disordered" evidence="13">
    <location>
        <begin position="128"/>
        <end position="165"/>
    </location>
</feature>
<dbReference type="OrthoDB" id="3214149at2759"/>
<proteinExistence type="inferred from homology"/>